<name>A0AA35WG44_GEOBA</name>
<dbReference type="PANTHER" id="PTHR34107:SF4">
    <property type="entry name" value="SLL1222 PROTEIN"/>
    <property type="match status" value="1"/>
</dbReference>
<dbReference type="Gene3D" id="3.90.1570.10">
    <property type="entry name" value="tt1808, chain A"/>
    <property type="match status" value="1"/>
</dbReference>
<sequence>MVQVKPKAKLTYDDYANLPGDERYELIDGELILVASPREIHQRILKILFRMIVAAEDSGLGWPDLLFISKDRLDIITAANVQGAPDLVVEILSPSTSRLDRSRKRELYERHQVKEMWLVDPEDRKISVLLLKDGKLDVVGEYSEGQSFSSATLGGLSIDLDKVFQSEVVR</sequence>
<dbReference type="SUPFAM" id="SSF52980">
    <property type="entry name" value="Restriction endonuclease-like"/>
    <property type="match status" value="1"/>
</dbReference>
<dbReference type="PANTHER" id="PTHR34107">
    <property type="entry name" value="SLL0198 PROTEIN-RELATED"/>
    <property type="match status" value="1"/>
</dbReference>
<dbReference type="Pfam" id="PF05685">
    <property type="entry name" value="Uma2"/>
    <property type="match status" value="1"/>
</dbReference>
<accession>A0AA35WG44</accession>
<dbReference type="InterPro" id="IPR011335">
    <property type="entry name" value="Restrct_endonuc-II-like"/>
</dbReference>
<protein>
    <recommendedName>
        <fullName evidence="1">Putative restriction endonuclease domain-containing protein</fullName>
    </recommendedName>
</protein>
<dbReference type="Proteomes" id="UP001174909">
    <property type="component" value="Unassembled WGS sequence"/>
</dbReference>
<organism evidence="2 3">
    <name type="scientific">Geodia barretti</name>
    <name type="common">Barrett's horny sponge</name>
    <dbReference type="NCBI Taxonomy" id="519541"/>
    <lineage>
        <taxon>Eukaryota</taxon>
        <taxon>Metazoa</taxon>
        <taxon>Porifera</taxon>
        <taxon>Demospongiae</taxon>
        <taxon>Heteroscleromorpha</taxon>
        <taxon>Tetractinellida</taxon>
        <taxon>Astrophorina</taxon>
        <taxon>Geodiidae</taxon>
        <taxon>Geodia</taxon>
    </lineage>
</organism>
<reference evidence="2" key="1">
    <citation type="submission" date="2023-03" db="EMBL/GenBank/DDBJ databases">
        <authorList>
            <person name="Steffen K."/>
            <person name="Cardenas P."/>
        </authorList>
    </citation>
    <scope>NUCLEOTIDE SEQUENCE</scope>
</reference>
<dbReference type="CDD" id="cd06260">
    <property type="entry name" value="DUF820-like"/>
    <property type="match status" value="1"/>
</dbReference>
<proteinExistence type="predicted"/>
<evidence type="ECO:0000313" key="3">
    <source>
        <dbReference type="Proteomes" id="UP001174909"/>
    </source>
</evidence>
<evidence type="ECO:0000313" key="2">
    <source>
        <dbReference type="EMBL" id="CAI8012267.1"/>
    </source>
</evidence>
<dbReference type="AlphaFoldDB" id="A0AA35WG44"/>
<comment type="caution">
    <text evidence="2">The sequence shown here is derived from an EMBL/GenBank/DDBJ whole genome shotgun (WGS) entry which is preliminary data.</text>
</comment>
<dbReference type="EMBL" id="CASHTH010001174">
    <property type="protein sequence ID" value="CAI8012267.1"/>
    <property type="molecule type" value="Genomic_DNA"/>
</dbReference>
<gene>
    <name evidence="2" type="ORF">GBAR_LOCUS7879</name>
</gene>
<dbReference type="GO" id="GO:0006281">
    <property type="term" value="P:DNA repair"/>
    <property type="evidence" value="ECO:0007669"/>
    <property type="project" value="UniProtKB-ARBA"/>
</dbReference>
<dbReference type="InterPro" id="IPR008538">
    <property type="entry name" value="Uma2"/>
</dbReference>
<feature type="domain" description="Putative restriction endonuclease" evidence="1">
    <location>
        <begin position="13"/>
        <end position="160"/>
    </location>
</feature>
<keyword evidence="3" id="KW-1185">Reference proteome</keyword>
<dbReference type="InterPro" id="IPR012296">
    <property type="entry name" value="Nuclease_put_TT1808"/>
</dbReference>
<evidence type="ECO:0000259" key="1">
    <source>
        <dbReference type="Pfam" id="PF05685"/>
    </source>
</evidence>